<dbReference type="GO" id="GO:0022857">
    <property type="term" value="F:transmembrane transporter activity"/>
    <property type="evidence" value="ECO:0007669"/>
    <property type="project" value="InterPro"/>
</dbReference>
<name>A0A1W1VAF8_DESTI</name>
<feature type="transmembrane region" description="Helical" evidence="8">
    <location>
        <begin position="374"/>
        <end position="393"/>
    </location>
</feature>
<dbReference type="PANTHER" id="PTHR48086:SF7">
    <property type="entry name" value="SODIUM-SOLUTE SYMPORTER-RELATED"/>
    <property type="match status" value="1"/>
</dbReference>
<feature type="transmembrane region" description="Helical" evidence="8">
    <location>
        <begin position="400"/>
        <end position="424"/>
    </location>
</feature>
<evidence type="ECO:0000256" key="8">
    <source>
        <dbReference type="SAM" id="Phobius"/>
    </source>
</evidence>
<feature type="transmembrane region" description="Helical" evidence="8">
    <location>
        <begin position="257"/>
        <end position="278"/>
    </location>
</feature>
<evidence type="ECO:0000313" key="9">
    <source>
        <dbReference type="EMBL" id="SMB90305.1"/>
    </source>
</evidence>
<dbReference type="AlphaFoldDB" id="A0A1W1VAF8"/>
<gene>
    <name evidence="9" type="ORF">SAMN00017405_1296</name>
</gene>
<comment type="similarity">
    <text evidence="2 7">Belongs to the sodium:solute symporter (SSF) (TC 2.A.21) family.</text>
</comment>
<keyword evidence="5 8" id="KW-1133">Transmembrane helix</keyword>
<evidence type="ECO:0000256" key="3">
    <source>
        <dbReference type="ARBA" id="ARBA00022448"/>
    </source>
</evidence>
<dbReference type="OrthoDB" id="1263at2"/>
<dbReference type="RefSeq" id="WP_084053091.1">
    <property type="nucleotide sequence ID" value="NZ_FWWT01000017.1"/>
</dbReference>
<evidence type="ECO:0000313" key="10">
    <source>
        <dbReference type="Proteomes" id="UP000192731"/>
    </source>
</evidence>
<evidence type="ECO:0000256" key="6">
    <source>
        <dbReference type="ARBA" id="ARBA00023136"/>
    </source>
</evidence>
<evidence type="ECO:0000256" key="5">
    <source>
        <dbReference type="ARBA" id="ARBA00022989"/>
    </source>
</evidence>
<dbReference type="InterPro" id="IPR038377">
    <property type="entry name" value="Na/Glc_symporter_sf"/>
</dbReference>
<protein>
    <submittedName>
        <fullName evidence="9">Na+/proline symporter</fullName>
    </submittedName>
</protein>
<feature type="transmembrane region" description="Helical" evidence="8">
    <location>
        <begin position="116"/>
        <end position="145"/>
    </location>
</feature>
<evidence type="ECO:0000256" key="1">
    <source>
        <dbReference type="ARBA" id="ARBA00004141"/>
    </source>
</evidence>
<dbReference type="Gene3D" id="1.20.1730.10">
    <property type="entry name" value="Sodium/glucose cotransporter"/>
    <property type="match status" value="1"/>
</dbReference>
<feature type="transmembrane region" description="Helical" evidence="8">
    <location>
        <begin position="298"/>
        <end position="325"/>
    </location>
</feature>
<dbReference type="STRING" id="656914.SAMN00017405_1296"/>
<evidence type="ECO:0000256" key="4">
    <source>
        <dbReference type="ARBA" id="ARBA00022692"/>
    </source>
</evidence>
<keyword evidence="3" id="KW-0813">Transport</keyword>
<keyword evidence="4 8" id="KW-0812">Transmembrane</keyword>
<dbReference type="EMBL" id="FWWT01000017">
    <property type="protein sequence ID" value="SMB90305.1"/>
    <property type="molecule type" value="Genomic_DNA"/>
</dbReference>
<dbReference type="PROSITE" id="PS50283">
    <property type="entry name" value="NA_SOLUT_SYMP_3"/>
    <property type="match status" value="1"/>
</dbReference>
<keyword evidence="10" id="KW-1185">Reference proteome</keyword>
<feature type="transmembrane region" description="Helical" evidence="8">
    <location>
        <begin position="181"/>
        <end position="199"/>
    </location>
</feature>
<dbReference type="CDD" id="cd10322">
    <property type="entry name" value="SLC5sbd"/>
    <property type="match status" value="1"/>
</dbReference>
<accession>A0A1W1VAF8</accession>
<reference evidence="9 10" key="1">
    <citation type="submission" date="2017-04" db="EMBL/GenBank/DDBJ databases">
        <authorList>
            <person name="Afonso C.L."/>
            <person name="Miller P.J."/>
            <person name="Scott M.A."/>
            <person name="Spackman E."/>
            <person name="Goraichik I."/>
            <person name="Dimitrov K.M."/>
            <person name="Suarez D.L."/>
            <person name="Swayne D.E."/>
        </authorList>
    </citation>
    <scope>NUCLEOTIDE SEQUENCE [LARGE SCALE GENOMIC DNA]</scope>
    <source>
        <strain evidence="9 10">DSM 11270</strain>
    </source>
</reference>
<dbReference type="PANTHER" id="PTHR48086">
    <property type="entry name" value="SODIUM/PROLINE SYMPORTER-RELATED"/>
    <property type="match status" value="1"/>
</dbReference>
<dbReference type="InterPro" id="IPR001734">
    <property type="entry name" value="Na/solute_symporter"/>
</dbReference>
<feature type="transmembrane region" description="Helical" evidence="8">
    <location>
        <begin position="346"/>
        <end position="368"/>
    </location>
</feature>
<dbReference type="GO" id="GO:0005886">
    <property type="term" value="C:plasma membrane"/>
    <property type="evidence" value="ECO:0007669"/>
    <property type="project" value="TreeGrafter"/>
</dbReference>
<dbReference type="InterPro" id="IPR050277">
    <property type="entry name" value="Sodium:Solute_Symporter"/>
</dbReference>
<evidence type="ECO:0000256" key="2">
    <source>
        <dbReference type="ARBA" id="ARBA00006434"/>
    </source>
</evidence>
<feature type="transmembrane region" description="Helical" evidence="8">
    <location>
        <begin position="430"/>
        <end position="448"/>
    </location>
</feature>
<feature type="transmembrane region" description="Helical" evidence="8">
    <location>
        <begin position="211"/>
        <end position="236"/>
    </location>
</feature>
<feature type="transmembrane region" description="Helical" evidence="8">
    <location>
        <begin position="74"/>
        <end position="95"/>
    </location>
</feature>
<dbReference type="Proteomes" id="UP000192731">
    <property type="component" value="Unassembled WGS sequence"/>
</dbReference>
<dbReference type="Pfam" id="PF00474">
    <property type="entry name" value="SSF"/>
    <property type="match status" value="1"/>
</dbReference>
<proteinExistence type="inferred from homology"/>
<feature type="transmembrane region" description="Helical" evidence="8">
    <location>
        <begin position="151"/>
        <end position="174"/>
    </location>
</feature>
<comment type="subcellular location">
    <subcellularLocation>
        <location evidence="1">Membrane</location>
        <topology evidence="1">Multi-pass membrane protein</topology>
    </subcellularLocation>
</comment>
<keyword evidence="6 8" id="KW-0472">Membrane</keyword>
<sequence>MKIVFGCIVGYLILTNILGLAVGRKVKSTPDFLVGGSNFGWLFLVAILCGCWEGSGASIGITQQAFDKGMYPGFYTGFFAVGLVLASFFIVPILRRLKILTLPEFIGTLYGEKGRFATAILWLCQDLIVLSMQFLGAAGIFAALFNIPVHYGILITLVSVAGYMIMGGMVAAAWTNIMHTGIMLLSAALAVPLALNYAGGFDGAVATLPQSYFNVSGMGFTTLLGWFLAISSGPIIHQITFNVAASAKNTKDAKNSFLISASIIALFSIPFAILGIMAKTYLPEATNLMALPMIAMEISPWFAGILLAGVMAAILSTLAPMLFSSPTVFVNDIYKQLRKNTTEKEILLVTRLSSAATLFIGMGLALLVKSIVSATVFAFTFRLIVLFGVVLPLMFASLRFITIAGGLIGISVGAIAPVLSQFVFHSSLAGMYWAAGGVIVGMILGSLLTRNSSPKIQSIWFYIKKRNIEDNNNILS</sequence>
<evidence type="ECO:0000256" key="7">
    <source>
        <dbReference type="RuleBase" id="RU362091"/>
    </source>
</evidence>
<organism evidence="9 10">
    <name type="scientific">Desulfonispora thiosulfatigenes DSM 11270</name>
    <dbReference type="NCBI Taxonomy" id="656914"/>
    <lineage>
        <taxon>Bacteria</taxon>
        <taxon>Bacillati</taxon>
        <taxon>Bacillota</taxon>
        <taxon>Clostridia</taxon>
        <taxon>Eubacteriales</taxon>
        <taxon>Peptococcaceae</taxon>
        <taxon>Desulfonispora</taxon>
    </lineage>
</organism>